<keyword evidence="1" id="KW-0479">Metal-binding</keyword>
<reference evidence="4" key="1">
    <citation type="submission" date="2018-09" db="EMBL/GenBank/DDBJ databases">
        <title>Paracoccus onubensis nov. sp. a moderate halophilic bacterium isolated from Gruta de las Maravillas (Aracena, Spain).</title>
        <authorList>
            <person name="Jurado V."/>
            <person name="Gutierrez-Patricio S."/>
            <person name="Gonzalez-Pimentel J.L."/>
            <person name="Miller A.Z."/>
            <person name="Laiz L."/>
            <person name="Saiz-Jimenez C."/>
        </authorList>
    </citation>
    <scope>NUCLEOTIDE SEQUENCE [LARGE SCALE GENOMIC DNA]</scope>
    <source>
        <strain evidence="4">DSM 26381</strain>
    </source>
</reference>
<accession>A0A419AAK0</accession>
<protein>
    <recommendedName>
        <fullName evidence="2">Aminoglycoside phosphotransferase domain-containing protein</fullName>
    </recommendedName>
</protein>
<organism evidence="3 4">
    <name type="scientific">Paracoccus siganidrum</name>
    <dbReference type="NCBI Taxonomy" id="1276757"/>
    <lineage>
        <taxon>Bacteria</taxon>
        <taxon>Pseudomonadati</taxon>
        <taxon>Pseudomonadota</taxon>
        <taxon>Alphaproteobacteria</taxon>
        <taxon>Rhodobacterales</taxon>
        <taxon>Paracoccaceae</taxon>
        <taxon>Paracoccus</taxon>
    </lineage>
</organism>
<dbReference type="GO" id="GO:0046872">
    <property type="term" value="F:metal ion binding"/>
    <property type="evidence" value="ECO:0007669"/>
    <property type="project" value="UniProtKB-KW"/>
</dbReference>
<dbReference type="Proteomes" id="UP000283587">
    <property type="component" value="Unassembled WGS sequence"/>
</dbReference>
<evidence type="ECO:0000313" key="4">
    <source>
        <dbReference type="Proteomes" id="UP000283587"/>
    </source>
</evidence>
<dbReference type="Gene3D" id="3.90.1200.10">
    <property type="match status" value="1"/>
</dbReference>
<dbReference type="SUPFAM" id="SSF56112">
    <property type="entry name" value="Protein kinase-like (PK-like)"/>
    <property type="match status" value="1"/>
</dbReference>
<dbReference type="AlphaFoldDB" id="A0A419AAK0"/>
<proteinExistence type="predicted"/>
<dbReference type="PROSITE" id="PS00079">
    <property type="entry name" value="MULTICOPPER_OXIDASE1"/>
    <property type="match status" value="1"/>
</dbReference>
<name>A0A419AAK0_9RHOB</name>
<comment type="caution">
    <text evidence="3">The sequence shown here is derived from an EMBL/GenBank/DDBJ whole genome shotgun (WGS) entry which is preliminary data.</text>
</comment>
<sequence>MNSEDELAAGIGAALRRISDGSGAWALRCVYRNRTGMGLDRVFCATQHGTGRRLAVKCNADPQRNRLQFEALGHLRKAMPDCVAPLWLAPDAGFYVMEWIAAPHLLRRMQDADRLQAIAGAARWLRGLHDRTAERWRRRDEIIERPQLLPPQPCPGHETVRRRLEDWRRSLRSRRGRRALLHTDFQLHNLFDSGGRIIAFDPVSRRMGYAGFDLARFLIGAEMFRGLAAIGGRSWPDDAATDRRVFLEAYGGVPSASSGLFDFVEALQAARLWHRFASNPDPDRGARNRVELLERMLRRSGVLDAA</sequence>
<dbReference type="InterPro" id="IPR002575">
    <property type="entry name" value="Aminoglycoside_PTrfase"/>
</dbReference>
<dbReference type="OrthoDB" id="7845153at2"/>
<dbReference type="EMBL" id="QZEW01000012">
    <property type="protein sequence ID" value="RJL20100.1"/>
    <property type="molecule type" value="Genomic_DNA"/>
</dbReference>
<feature type="domain" description="Aminoglycoside phosphotransferase" evidence="2">
    <location>
        <begin position="53"/>
        <end position="222"/>
    </location>
</feature>
<evidence type="ECO:0000256" key="1">
    <source>
        <dbReference type="ARBA" id="ARBA00022723"/>
    </source>
</evidence>
<evidence type="ECO:0000259" key="2">
    <source>
        <dbReference type="Pfam" id="PF01636"/>
    </source>
</evidence>
<dbReference type="InterPro" id="IPR033138">
    <property type="entry name" value="Cu_oxidase_CS"/>
</dbReference>
<dbReference type="RefSeq" id="WP_119896854.1">
    <property type="nucleotide sequence ID" value="NZ_QNRC01000015.1"/>
</dbReference>
<keyword evidence="4" id="KW-1185">Reference proteome</keyword>
<dbReference type="InterPro" id="IPR011009">
    <property type="entry name" value="Kinase-like_dom_sf"/>
</dbReference>
<gene>
    <name evidence="3" type="ORF">D3P05_03790</name>
</gene>
<evidence type="ECO:0000313" key="3">
    <source>
        <dbReference type="EMBL" id="RJL20100.1"/>
    </source>
</evidence>
<dbReference type="Pfam" id="PF01636">
    <property type="entry name" value="APH"/>
    <property type="match status" value="1"/>
</dbReference>